<dbReference type="SUPFAM" id="SSF55895">
    <property type="entry name" value="Ribonuclease Rh-like"/>
    <property type="match status" value="1"/>
</dbReference>
<evidence type="ECO:0000256" key="2">
    <source>
        <dbReference type="RuleBase" id="RU004328"/>
    </source>
</evidence>
<evidence type="ECO:0000256" key="1">
    <source>
        <dbReference type="ARBA" id="ARBA00007469"/>
    </source>
</evidence>
<organism evidence="3 4">
    <name type="scientific">Caerostris extrusa</name>
    <name type="common">Bark spider</name>
    <name type="synonym">Caerostris bankana</name>
    <dbReference type="NCBI Taxonomy" id="172846"/>
    <lineage>
        <taxon>Eukaryota</taxon>
        <taxon>Metazoa</taxon>
        <taxon>Ecdysozoa</taxon>
        <taxon>Arthropoda</taxon>
        <taxon>Chelicerata</taxon>
        <taxon>Arachnida</taxon>
        <taxon>Araneae</taxon>
        <taxon>Araneomorphae</taxon>
        <taxon>Entelegynae</taxon>
        <taxon>Araneoidea</taxon>
        <taxon>Araneidae</taxon>
        <taxon>Caerostris</taxon>
    </lineage>
</organism>
<dbReference type="GO" id="GO:0005576">
    <property type="term" value="C:extracellular region"/>
    <property type="evidence" value="ECO:0007669"/>
    <property type="project" value="TreeGrafter"/>
</dbReference>
<dbReference type="GO" id="GO:0006401">
    <property type="term" value="P:RNA catabolic process"/>
    <property type="evidence" value="ECO:0007669"/>
    <property type="project" value="TreeGrafter"/>
</dbReference>
<evidence type="ECO:0000313" key="3">
    <source>
        <dbReference type="EMBL" id="GIY50592.1"/>
    </source>
</evidence>
<dbReference type="InterPro" id="IPR033130">
    <property type="entry name" value="RNase_T2_His_AS_2"/>
</dbReference>
<reference evidence="3 4" key="1">
    <citation type="submission" date="2021-06" db="EMBL/GenBank/DDBJ databases">
        <title>Caerostris extrusa draft genome.</title>
        <authorList>
            <person name="Kono N."/>
            <person name="Arakawa K."/>
        </authorList>
    </citation>
    <scope>NUCLEOTIDE SEQUENCE [LARGE SCALE GENOMIC DNA]</scope>
</reference>
<dbReference type="EMBL" id="BPLR01011996">
    <property type="protein sequence ID" value="GIY50592.1"/>
    <property type="molecule type" value="Genomic_DNA"/>
</dbReference>
<dbReference type="Gene3D" id="3.90.730.10">
    <property type="entry name" value="Ribonuclease T2-like"/>
    <property type="match status" value="1"/>
</dbReference>
<dbReference type="AlphaFoldDB" id="A0AAV4TZD3"/>
<dbReference type="PANTHER" id="PTHR11240:SF22">
    <property type="entry name" value="RIBONUCLEASE T2"/>
    <property type="match status" value="1"/>
</dbReference>
<dbReference type="GO" id="GO:0003723">
    <property type="term" value="F:RNA binding"/>
    <property type="evidence" value="ECO:0007669"/>
    <property type="project" value="InterPro"/>
</dbReference>
<dbReference type="GO" id="GO:0033897">
    <property type="term" value="F:ribonuclease T2 activity"/>
    <property type="evidence" value="ECO:0007669"/>
    <property type="project" value="InterPro"/>
</dbReference>
<keyword evidence="4" id="KW-1185">Reference proteome</keyword>
<gene>
    <name evidence="3" type="ORF">CEXT_795751</name>
</gene>
<dbReference type="Proteomes" id="UP001054945">
    <property type="component" value="Unassembled WGS sequence"/>
</dbReference>
<dbReference type="InterPro" id="IPR036430">
    <property type="entry name" value="RNase_T2-like_sf"/>
</dbReference>
<evidence type="ECO:0000313" key="4">
    <source>
        <dbReference type="Proteomes" id="UP001054945"/>
    </source>
</evidence>
<name>A0AAV4TZD3_CAEEX</name>
<dbReference type="PROSITE" id="PS00531">
    <property type="entry name" value="RNASE_T2_2"/>
    <property type="match status" value="1"/>
</dbReference>
<dbReference type="PANTHER" id="PTHR11240">
    <property type="entry name" value="RIBONUCLEASE T2"/>
    <property type="match status" value="1"/>
</dbReference>
<comment type="caution">
    <text evidence="3">The sequence shown here is derived from an EMBL/GenBank/DDBJ whole genome shotgun (WGS) entry which is preliminary data.</text>
</comment>
<proteinExistence type="inferred from homology"/>
<sequence length="216" mass="24914">MNVNSVLDVVQKVTKHGHTLFLPSNGHQLLACKFQVESVKYLMSLVTGQSMVYGLLVTKDIPAFVINHGLLSQILLSLFLLSLEEYWPNIYADSSEITFWKHEWTKHGTCATGLKNFNSERKYFWQSLFLGRAGIFPNPDKPLLLTYIENAIYKQVNQTIKLFCKNHEQYSQPVLTSMYVCLNKKLQTIDCDKIDEPTCKKTYVYYLPFPKQVVGF</sequence>
<comment type="similarity">
    <text evidence="1 2">Belongs to the RNase T2 family.</text>
</comment>
<dbReference type="InterPro" id="IPR001568">
    <property type="entry name" value="RNase_T2-like"/>
</dbReference>
<accession>A0AAV4TZD3</accession>
<protein>
    <submittedName>
        <fullName evidence="3">Ribonuclease Oy</fullName>
    </submittedName>
</protein>
<dbReference type="Pfam" id="PF00445">
    <property type="entry name" value="Ribonuclease_T2"/>
    <property type="match status" value="1"/>
</dbReference>